<dbReference type="Proteomes" id="UP000632659">
    <property type="component" value="Unassembled WGS sequence"/>
</dbReference>
<sequence length="232" mass="26242">MENILECRGVSKIYTQFPALNFTNLTVKRGRIVGLLGPNGSGKTTLIKMISGILTPSSGSISINGVPVGAQTKNMVSYLPERTYLNDWMKVRDIIDFFSDFYTNFNKEKAYDMLKRLQINDGDRLKTMSKGTKEKVQLVLVMSRETDLYLLDEPIGGVDPAARDYILDTIISNYSENSTVIISTHLIYDIEKILDDIIFINQGNLFLAASTDEIREQHGKSIDAYFREVFRC</sequence>
<dbReference type="EMBL" id="JACRTL010000001">
    <property type="protein sequence ID" value="MBC8610300.1"/>
    <property type="molecule type" value="Genomic_DNA"/>
</dbReference>
<dbReference type="InterPro" id="IPR027417">
    <property type="entry name" value="P-loop_NTPase"/>
</dbReference>
<dbReference type="Pfam" id="PF00005">
    <property type="entry name" value="ABC_tran"/>
    <property type="match status" value="1"/>
</dbReference>
<dbReference type="PROSITE" id="PS50893">
    <property type="entry name" value="ABC_TRANSPORTER_2"/>
    <property type="match status" value="1"/>
</dbReference>
<evidence type="ECO:0000256" key="2">
    <source>
        <dbReference type="ARBA" id="ARBA00022741"/>
    </source>
</evidence>
<evidence type="ECO:0000313" key="5">
    <source>
        <dbReference type="EMBL" id="MBC8610300.1"/>
    </source>
</evidence>
<dbReference type="PANTHER" id="PTHR42939">
    <property type="entry name" value="ABC TRANSPORTER ATP-BINDING PROTEIN ALBC-RELATED"/>
    <property type="match status" value="1"/>
</dbReference>
<keyword evidence="6" id="KW-1185">Reference proteome</keyword>
<dbReference type="GO" id="GO:0005524">
    <property type="term" value="F:ATP binding"/>
    <property type="evidence" value="ECO:0007669"/>
    <property type="project" value="UniProtKB-KW"/>
</dbReference>
<dbReference type="InterPro" id="IPR003593">
    <property type="entry name" value="AAA+_ATPase"/>
</dbReference>
<proteinExistence type="predicted"/>
<dbReference type="AlphaFoldDB" id="A0A8J6TWW1"/>
<dbReference type="CDD" id="cd03230">
    <property type="entry name" value="ABC_DR_subfamily_A"/>
    <property type="match status" value="1"/>
</dbReference>
<protein>
    <submittedName>
        <fullName evidence="5">ABC transporter ATP-binding protein</fullName>
    </submittedName>
</protein>
<keyword evidence="2" id="KW-0547">Nucleotide-binding</keyword>
<reference evidence="5" key="1">
    <citation type="submission" date="2020-08" db="EMBL/GenBank/DDBJ databases">
        <title>Genome public.</title>
        <authorList>
            <person name="Liu C."/>
            <person name="Sun Q."/>
        </authorList>
    </citation>
    <scope>NUCLEOTIDE SEQUENCE</scope>
    <source>
        <strain evidence="5">NSJ-15</strain>
    </source>
</reference>
<dbReference type="InterPro" id="IPR051782">
    <property type="entry name" value="ABC_Transporter_VariousFunc"/>
</dbReference>
<keyword evidence="3 5" id="KW-0067">ATP-binding</keyword>
<dbReference type="SUPFAM" id="SSF52540">
    <property type="entry name" value="P-loop containing nucleoside triphosphate hydrolases"/>
    <property type="match status" value="1"/>
</dbReference>
<evidence type="ECO:0000313" key="6">
    <source>
        <dbReference type="Proteomes" id="UP000632659"/>
    </source>
</evidence>
<dbReference type="Gene3D" id="3.40.50.300">
    <property type="entry name" value="P-loop containing nucleotide triphosphate hydrolases"/>
    <property type="match status" value="1"/>
</dbReference>
<name>A0A8J6TWW1_9FIRM</name>
<evidence type="ECO:0000259" key="4">
    <source>
        <dbReference type="PROSITE" id="PS50893"/>
    </source>
</evidence>
<dbReference type="GO" id="GO:0016887">
    <property type="term" value="F:ATP hydrolysis activity"/>
    <property type="evidence" value="ECO:0007669"/>
    <property type="project" value="InterPro"/>
</dbReference>
<comment type="caution">
    <text evidence="5">The sequence shown here is derived from an EMBL/GenBank/DDBJ whole genome shotgun (WGS) entry which is preliminary data.</text>
</comment>
<keyword evidence="1" id="KW-0813">Transport</keyword>
<accession>A0A8J6TWW1</accession>
<dbReference type="RefSeq" id="WP_187536271.1">
    <property type="nucleotide sequence ID" value="NZ_JACRTL010000001.1"/>
</dbReference>
<evidence type="ECO:0000256" key="1">
    <source>
        <dbReference type="ARBA" id="ARBA00022448"/>
    </source>
</evidence>
<organism evidence="5 6">
    <name type="scientific">Massiliimalia timonensis</name>
    <dbReference type="NCBI Taxonomy" id="1987501"/>
    <lineage>
        <taxon>Bacteria</taxon>
        <taxon>Bacillati</taxon>
        <taxon>Bacillota</taxon>
        <taxon>Clostridia</taxon>
        <taxon>Eubacteriales</taxon>
        <taxon>Oscillospiraceae</taxon>
        <taxon>Massiliimalia</taxon>
    </lineage>
</organism>
<feature type="domain" description="ABC transporter" evidence="4">
    <location>
        <begin position="5"/>
        <end position="227"/>
    </location>
</feature>
<gene>
    <name evidence="5" type="ORF">H8702_04060</name>
</gene>
<dbReference type="PANTHER" id="PTHR42939:SF1">
    <property type="entry name" value="ABC TRANSPORTER ATP-BINDING PROTEIN ALBC-RELATED"/>
    <property type="match status" value="1"/>
</dbReference>
<dbReference type="InterPro" id="IPR003439">
    <property type="entry name" value="ABC_transporter-like_ATP-bd"/>
</dbReference>
<evidence type="ECO:0000256" key="3">
    <source>
        <dbReference type="ARBA" id="ARBA00022840"/>
    </source>
</evidence>
<dbReference type="SMART" id="SM00382">
    <property type="entry name" value="AAA"/>
    <property type="match status" value="1"/>
</dbReference>